<dbReference type="STRING" id="658172.CKC_03615"/>
<dbReference type="HOGENOM" id="CLU_3397226_0_0_5"/>
<dbReference type="KEGG" id="lso:CKC_03615"/>
<reference evidence="1 2" key="3">
    <citation type="journal article" date="2011" name="PLoS ONE">
        <title>The Complete Genome Sequence of 'Candidatus Liberibacter solanacearum', the Bacterium Associated with Potato Zebra Chip Disease.</title>
        <authorList>
            <person name="Lin H."/>
            <person name="Lou B."/>
            <person name="Glynn J.M."/>
            <person name="Doddapaneni H."/>
            <person name="Civerolo E.L."/>
            <person name="Chen C."/>
            <person name="Duan Y."/>
            <person name="Zhou L."/>
            <person name="Vahling C.M."/>
        </authorList>
    </citation>
    <scope>NUCLEOTIDE SEQUENCE [LARGE SCALE GENOMIC DNA]</scope>
    <source>
        <strain evidence="1 2">CLso-ZC1</strain>
    </source>
</reference>
<reference evidence="2" key="1">
    <citation type="submission" date="2010-11" db="EMBL/GenBank/DDBJ databases">
        <title>Complete genome sequence of Candidatus Liberibacter solanacearum CLso-ZC1.</title>
        <authorList>
            <person name="Lin H."/>
            <person name="Doddapaneni H.V."/>
            <person name="Lou B."/>
            <person name="Civerolo E.L."/>
            <person name="Chen C."/>
            <person name="Duan Y."/>
            <person name="Zhou L."/>
            <person name="Glynn J."/>
        </authorList>
    </citation>
    <scope>NUCLEOTIDE SEQUENCE [LARGE SCALE GENOMIC DNA]</scope>
    <source>
        <strain evidence="2">CLso-ZC1</strain>
    </source>
</reference>
<gene>
    <name evidence="1" type="ordered locus">CKC_03615</name>
</gene>
<dbReference type="EMBL" id="CP002371">
    <property type="protein sequence ID" value="ADR52472.1"/>
    <property type="molecule type" value="Genomic_DNA"/>
</dbReference>
<accession>E4UBG6</accession>
<sequence>MEMAELTTREVNARKLVYKTAKMISDFARKG</sequence>
<dbReference type="AlphaFoldDB" id="E4UBG6"/>
<dbReference type="Proteomes" id="UP000007038">
    <property type="component" value="Chromosome"/>
</dbReference>
<proteinExistence type="predicted"/>
<protein>
    <submittedName>
        <fullName evidence="1">Uncharacterized protein</fullName>
    </submittedName>
</protein>
<reference key="2">
    <citation type="submission" date="2010-11" db="EMBL/GenBank/DDBJ databases">
        <authorList>
            <person name="Lin H."/>
            <person name="Doddapaneni H.V."/>
            <person name="Lou B."/>
            <person name="Civerolo E.L."/>
            <person name="Chen C."/>
            <person name="Duan Y."/>
            <person name="Zhou L."/>
            <person name="Glynn J."/>
        </authorList>
    </citation>
    <scope>NUCLEOTIDE SEQUENCE</scope>
    <source>
        <strain>CLso-ZC1</strain>
    </source>
</reference>
<organism evidence="1 2">
    <name type="scientific">Liberibacter solanacearum (strain CLso-ZC1)</name>
    <dbReference type="NCBI Taxonomy" id="658172"/>
    <lineage>
        <taxon>Bacteria</taxon>
        <taxon>Pseudomonadati</taxon>
        <taxon>Pseudomonadota</taxon>
        <taxon>Alphaproteobacteria</taxon>
        <taxon>Hyphomicrobiales</taxon>
        <taxon>Rhizobiaceae</taxon>
        <taxon>Liberibacter</taxon>
    </lineage>
</organism>
<name>E4UBG6_LIBSC</name>
<evidence type="ECO:0000313" key="2">
    <source>
        <dbReference type="Proteomes" id="UP000007038"/>
    </source>
</evidence>
<evidence type="ECO:0000313" key="1">
    <source>
        <dbReference type="EMBL" id="ADR52472.1"/>
    </source>
</evidence>